<dbReference type="FunFam" id="3.40.50.2300:FF:000574">
    <property type="entry name" value="Response regulator PleD"/>
    <property type="match status" value="1"/>
</dbReference>
<protein>
    <recommendedName>
        <fullName evidence="1">diguanylate cyclase</fullName>
        <ecNumber evidence="1">2.7.7.65</ecNumber>
    </recommendedName>
</protein>
<organism evidence="6 7">
    <name type="scientific">Arboricoccus pini</name>
    <dbReference type="NCBI Taxonomy" id="1963835"/>
    <lineage>
        <taxon>Bacteria</taxon>
        <taxon>Pseudomonadati</taxon>
        <taxon>Pseudomonadota</taxon>
        <taxon>Alphaproteobacteria</taxon>
        <taxon>Geminicoccales</taxon>
        <taxon>Geminicoccaceae</taxon>
        <taxon>Arboricoccus</taxon>
    </lineage>
</organism>
<dbReference type="Proteomes" id="UP000197065">
    <property type="component" value="Unassembled WGS sequence"/>
</dbReference>
<accession>A0A212RN97</accession>
<dbReference type="NCBIfam" id="NF007135">
    <property type="entry name" value="PRK09581.1"/>
    <property type="match status" value="1"/>
</dbReference>
<dbReference type="SUPFAM" id="SSF55073">
    <property type="entry name" value="Nucleotide cyclase"/>
    <property type="match status" value="1"/>
</dbReference>
<comment type="catalytic activity">
    <reaction evidence="2">
        <text>2 GTP = 3',3'-c-di-GMP + 2 diphosphate</text>
        <dbReference type="Rhea" id="RHEA:24898"/>
        <dbReference type="ChEBI" id="CHEBI:33019"/>
        <dbReference type="ChEBI" id="CHEBI:37565"/>
        <dbReference type="ChEBI" id="CHEBI:58805"/>
        <dbReference type="EC" id="2.7.7.65"/>
    </reaction>
</comment>
<dbReference type="FunFam" id="3.30.70.270:FF:000001">
    <property type="entry name" value="Diguanylate cyclase domain protein"/>
    <property type="match status" value="1"/>
</dbReference>
<dbReference type="InterPro" id="IPR050469">
    <property type="entry name" value="Diguanylate_Cyclase"/>
</dbReference>
<dbReference type="PROSITE" id="PS50887">
    <property type="entry name" value="GGDEF"/>
    <property type="match status" value="1"/>
</dbReference>
<dbReference type="Pfam" id="PF00072">
    <property type="entry name" value="Response_reg"/>
    <property type="match status" value="2"/>
</dbReference>
<dbReference type="OrthoDB" id="9812260at2"/>
<evidence type="ECO:0000259" key="4">
    <source>
        <dbReference type="PROSITE" id="PS50110"/>
    </source>
</evidence>
<evidence type="ECO:0000256" key="2">
    <source>
        <dbReference type="ARBA" id="ARBA00034247"/>
    </source>
</evidence>
<dbReference type="Gene3D" id="6.10.250.690">
    <property type="match status" value="1"/>
</dbReference>
<dbReference type="Gene3D" id="3.40.50.2300">
    <property type="match status" value="1"/>
</dbReference>
<evidence type="ECO:0000313" key="6">
    <source>
        <dbReference type="EMBL" id="SNB73892.1"/>
    </source>
</evidence>
<dbReference type="Pfam" id="PF00990">
    <property type="entry name" value="GGDEF"/>
    <property type="match status" value="1"/>
</dbReference>
<dbReference type="SMART" id="SM00267">
    <property type="entry name" value="GGDEF"/>
    <property type="match status" value="1"/>
</dbReference>
<dbReference type="InterPro" id="IPR001789">
    <property type="entry name" value="Sig_transdc_resp-reg_receiver"/>
</dbReference>
<dbReference type="SUPFAM" id="SSF52172">
    <property type="entry name" value="CheY-like"/>
    <property type="match status" value="2"/>
</dbReference>
<dbReference type="EC" id="2.7.7.65" evidence="1"/>
<dbReference type="InterPro" id="IPR011006">
    <property type="entry name" value="CheY-like_superfamily"/>
</dbReference>
<dbReference type="CDD" id="cd17538">
    <property type="entry name" value="REC_D1_PleD-like"/>
    <property type="match status" value="1"/>
</dbReference>
<sequence length="453" mass="49968">MTARILVVDDTEANVRLLSVMASQDYYEVATAINGPEALEKAAVWHPDVIILDVMMPGMDGYEVCRQLKRNVGTAQIPVIMVTALDGSAAKLRGLECGADDFLTRPIEAATTMARVRSLVRLKRLSDEWQARWETSHSLGLIEGDGPGAVSVEATRALLVDDWDLGAERITQALADEGISCMRAGDEHETLHCLRNVALDLVVINLSLGTGDPLRLASRLRAAPLGRDVPLLLVAEADQRDVILRGIDLGANDWIVRPLDINELRVRARNLIRRKLYQDRLRQDLDDAMRLALVDPLTGLYNRRYFRRHLDSQLAAEPFARVAVLLIDIDRFKEFNDRFGHAVGDGVLLQVARMMSEETRIVDLAARLGGEEFIIVIVGMSDEEIASVAARLRRRIDESRFDVEAARGLHVTVSVGVAIATVANTDGDALIRRADRALYAAKSAGRNCISMAP</sequence>
<dbReference type="GO" id="GO:0052621">
    <property type="term" value="F:diguanylate cyclase activity"/>
    <property type="evidence" value="ECO:0007669"/>
    <property type="project" value="UniProtKB-EC"/>
</dbReference>
<dbReference type="PROSITE" id="PS50110">
    <property type="entry name" value="RESPONSE_REGULATORY"/>
    <property type="match status" value="2"/>
</dbReference>
<dbReference type="GO" id="GO:0005886">
    <property type="term" value="C:plasma membrane"/>
    <property type="evidence" value="ECO:0007669"/>
    <property type="project" value="TreeGrafter"/>
</dbReference>
<dbReference type="GO" id="GO:1902201">
    <property type="term" value="P:negative regulation of bacterial-type flagellum-dependent cell motility"/>
    <property type="evidence" value="ECO:0007669"/>
    <property type="project" value="TreeGrafter"/>
</dbReference>
<comment type="caution">
    <text evidence="3">Lacks conserved residue(s) required for the propagation of feature annotation.</text>
</comment>
<proteinExistence type="predicted"/>
<dbReference type="GO" id="GO:0000160">
    <property type="term" value="P:phosphorelay signal transduction system"/>
    <property type="evidence" value="ECO:0007669"/>
    <property type="project" value="InterPro"/>
</dbReference>
<dbReference type="NCBIfam" id="TIGR00254">
    <property type="entry name" value="GGDEF"/>
    <property type="match status" value="1"/>
</dbReference>
<dbReference type="InterPro" id="IPR043128">
    <property type="entry name" value="Rev_trsase/Diguanyl_cyclase"/>
</dbReference>
<dbReference type="GO" id="GO:0043709">
    <property type="term" value="P:cell adhesion involved in single-species biofilm formation"/>
    <property type="evidence" value="ECO:0007669"/>
    <property type="project" value="TreeGrafter"/>
</dbReference>
<dbReference type="Gene3D" id="3.30.70.270">
    <property type="match status" value="1"/>
</dbReference>
<dbReference type="AlphaFoldDB" id="A0A212RN97"/>
<dbReference type="PANTHER" id="PTHR45138">
    <property type="entry name" value="REGULATORY COMPONENTS OF SENSORY TRANSDUCTION SYSTEM"/>
    <property type="match status" value="1"/>
</dbReference>
<evidence type="ECO:0000313" key="7">
    <source>
        <dbReference type="Proteomes" id="UP000197065"/>
    </source>
</evidence>
<dbReference type="CDD" id="cd01949">
    <property type="entry name" value="GGDEF"/>
    <property type="match status" value="1"/>
</dbReference>
<feature type="domain" description="Response regulatory" evidence="4">
    <location>
        <begin position="4"/>
        <end position="120"/>
    </location>
</feature>
<dbReference type="RefSeq" id="WP_088562228.1">
    <property type="nucleotide sequence ID" value="NZ_FYEH01000011.1"/>
</dbReference>
<gene>
    <name evidence="6" type="ORF">SAMN07250955_11119</name>
</gene>
<dbReference type="InterPro" id="IPR029787">
    <property type="entry name" value="Nucleotide_cyclase"/>
</dbReference>
<dbReference type="EMBL" id="FYEH01000011">
    <property type="protein sequence ID" value="SNB73892.1"/>
    <property type="molecule type" value="Genomic_DNA"/>
</dbReference>
<feature type="modified residue" description="4-aspartylphosphate" evidence="3">
    <location>
        <position position="53"/>
    </location>
</feature>
<evidence type="ECO:0000256" key="1">
    <source>
        <dbReference type="ARBA" id="ARBA00012528"/>
    </source>
</evidence>
<evidence type="ECO:0000256" key="3">
    <source>
        <dbReference type="PROSITE-ProRule" id="PRU00169"/>
    </source>
</evidence>
<evidence type="ECO:0000259" key="5">
    <source>
        <dbReference type="PROSITE" id="PS50887"/>
    </source>
</evidence>
<dbReference type="SMART" id="SM00448">
    <property type="entry name" value="REC"/>
    <property type="match status" value="2"/>
</dbReference>
<feature type="domain" description="Response regulatory" evidence="4">
    <location>
        <begin position="156"/>
        <end position="272"/>
    </location>
</feature>
<keyword evidence="3" id="KW-0597">Phosphoprotein</keyword>
<feature type="domain" description="GGDEF" evidence="5">
    <location>
        <begin position="320"/>
        <end position="453"/>
    </location>
</feature>
<keyword evidence="7" id="KW-1185">Reference proteome</keyword>
<dbReference type="PANTHER" id="PTHR45138:SF9">
    <property type="entry name" value="DIGUANYLATE CYCLASE DGCM-RELATED"/>
    <property type="match status" value="1"/>
</dbReference>
<dbReference type="InterPro" id="IPR000160">
    <property type="entry name" value="GGDEF_dom"/>
</dbReference>
<reference evidence="6 7" key="1">
    <citation type="submission" date="2017-06" db="EMBL/GenBank/DDBJ databases">
        <authorList>
            <person name="Kim H.J."/>
            <person name="Triplett B.A."/>
        </authorList>
    </citation>
    <scope>NUCLEOTIDE SEQUENCE [LARGE SCALE GENOMIC DNA]</scope>
    <source>
        <strain evidence="6 7">B29T1</strain>
    </source>
</reference>
<name>A0A212RN97_9PROT</name>